<organism evidence="2 3">
    <name type="scientific">Electrophorus voltai</name>
    <dbReference type="NCBI Taxonomy" id="2609070"/>
    <lineage>
        <taxon>Eukaryota</taxon>
        <taxon>Metazoa</taxon>
        <taxon>Chordata</taxon>
        <taxon>Craniata</taxon>
        <taxon>Vertebrata</taxon>
        <taxon>Euteleostomi</taxon>
        <taxon>Actinopterygii</taxon>
        <taxon>Neopterygii</taxon>
        <taxon>Teleostei</taxon>
        <taxon>Ostariophysi</taxon>
        <taxon>Gymnotiformes</taxon>
        <taxon>Gymnotoidei</taxon>
        <taxon>Gymnotidae</taxon>
        <taxon>Electrophorus</taxon>
    </lineage>
</organism>
<dbReference type="SUPFAM" id="SSF49899">
    <property type="entry name" value="Concanavalin A-like lectins/glucanases"/>
    <property type="match status" value="1"/>
</dbReference>
<dbReference type="EMBL" id="JAROKS010000010">
    <property type="protein sequence ID" value="KAK1800245.1"/>
    <property type="molecule type" value="Genomic_DNA"/>
</dbReference>
<dbReference type="Proteomes" id="UP001239994">
    <property type="component" value="Unassembled WGS sequence"/>
</dbReference>
<keyword evidence="3" id="KW-1185">Reference proteome</keyword>
<dbReference type="InterPro" id="IPR003879">
    <property type="entry name" value="Butyrophylin_SPRY"/>
</dbReference>
<dbReference type="InterPro" id="IPR013320">
    <property type="entry name" value="ConA-like_dom_sf"/>
</dbReference>
<dbReference type="Pfam" id="PF13765">
    <property type="entry name" value="PRY"/>
    <property type="match status" value="1"/>
</dbReference>
<dbReference type="PANTHER" id="PTHR24103">
    <property type="entry name" value="E3 UBIQUITIN-PROTEIN LIGASE TRIM"/>
    <property type="match status" value="1"/>
</dbReference>
<name>A0AAD8ZJU3_9TELE</name>
<proteinExistence type="predicted"/>
<dbReference type="InterPro" id="IPR006574">
    <property type="entry name" value="PRY"/>
</dbReference>
<protein>
    <recommendedName>
        <fullName evidence="1">SPRY-associated domain-containing protein</fullName>
    </recommendedName>
</protein>
<gene>
    <name evidence="2" type="ORF">P4O66_000292</name>
</gene>
<feature type="domain" description="SPRY-associated" evidence="1">
    <location>
        <begin position="71"/>
        <end position="123"/>
    </location>
</feature>
<dbReference type="AlphaFoldDB" id="A0AAD8ZJU3"/>
<evidence type="ECO:0000313" key="3">
    <source>
        <dbReference type="Proteomes" id="UP001239994"/>
    </source>
</evidence>
<reference evidence="2" key="1">
    <citation type="submission" date="2023-03" db="EMBL/GenBank/DDBJ databases">
        <title>Electrophorus voltai genome.</title>
        <authorList>
            <person name="Bian C."/>
        </authorList>
    </citation>
    <scope>NUCLEOTIDE SEQUENCE</scope>
    <source>
        <strain evidence="2">CB-2022</strain>
        <tissue evidence="2">Muscle</tissue>
    </source>
</reference>
<dbReference type="SMART" id="SM00589">
    <property type="entry name" value="PRY"/>
    <property type="match status" value="1"/>
</dbReference>
<dbReference type="Gene3D" id="2.60.120.920">
    <property type="match status" value="1"/>
</dbReference>
<comment type="caution">
    <text evidence="2">The sequence shown here is derived from an EMBL/GenBank/DDBJ whole genome shotgun (WGS) entry which is preliminary data.</text>
</comment>
<evidence type="ECO:0000313" key="2">
    <source>
        <dbReference type="EMBL" id="KAK1800245.1"/>
    </source>
</evidence>
<dbReference type="InterPro" id="IPR043136">
    <property type="entry name" value="B30.2/SPRY_sf"/>
</dbReference>
<sequence length="150" mass="17594">MMRAELAQNFRQLELKKKLEPMLPVLDFIAWSLLKHNQDVVSQLWVLSKQQSWRTSKSIPNSLWNWICSAVDEVTLDPMTKHAWLLLSDDCKRVQEYLTKMKVQFTSQRFDTWPCVLGWEDFSSSCLSITHKSRHLLETSGRSCNPSLYC</sequence>
<evidence type="ECO:0000259" key="1">
    <source>
        <dbReference type="SMART" id="SM00589"/>
    </source>
</evidence>
<dbReference type="InterPro" id="IPR050143">
    <property type="entry name" value="TRIM/RBCC"/>
</dbReference>
<dbReference type="PRINTS" id="PR01407">
    <property type="entry name" value="BUTYPHLNCDUF"/>
</dbReference>
<accession>A0AAD8ZJU3</accession>